<dbReference type="AlphaFoldDB" id="A0A8K1CNV1"/>
<sequence>MRSDGKRAMEKNEQYALYDGADTSGGRWVAHVRLTPELLQRLQHDPASVTIQFHSAASTARPQRGSAAAKPVSVLTVQDEADAEPSQYELLSFTEDPTINQVCAFRPEQDDQVDGYSLYEVGRVHQKLIVQRMLDSTEKDRMKDRHAKSVLESKARSSKLLETPASRTSKRTTSVMSLSTSAATKPAQETRSSPRKRRIRSALTAERAKEIQELISRPTQEEQDTAEDEDTSATESKASVEPRVRLFSSESEAEAKAPLQNPKAATARKSTKKKTEIPEPVILTTAEAASPKRKKQKTVDRRLMVSDGPTVSSPQTLQSNPLSSSLLSPRAFTEALSISEPVPEAHSSVASEEKAHISAIIASSSLSKSSTAAGGENKRARPRHQALPELSFLPEAIQQICKRLSTYITRTAIRDDTDHDFFINEYDRLWNEWEELDKAYSIQIILSEGLHLRKEFAVDQETKERFDQEIREAEKKREGLLFIRNSMATIKKILASLQVSIAAYEQRKTPTLDTTGAT</sequence>
<dbReference type="EMBL" id="SPLM01000006">
    <property type="protein sequence ID" value="TMW66997.1"/>
    <property type="molecule type" value="Genomic_DNA"/>
</dbReference>
<comment type="caution">
    <text evidence="2">The sequence shown here is derived from an EMBL/GenBank/DDBJ whole genome shotgun (WGS) entry which is preliminary data.</text>
</comment>
<accession>A0A8K1CNV1</accession>
<feature type="compositionally biased region" description="Basic and acidic residues" evidence="1">
    <location>
        <begin position="138"/>
        <end position="155"/>
    </location>
</feature>
<name>A0A8K1CNV1_PYTOL</name>
<reference evidence="2" key="1">
    <citation type="submission" date="2019-03" db="EMBL/GenBank/DDBJ databases">
        <title>Long read genome sequence of the mycoparasitic Pythium oligandrum ATCC 38472 isolated from sugarbeet rhizosphere.</title>
        <authorList>
            <person name="Gaulin E."/>
        </authorList>
    </citation>
    <scope>NUCLEOTIDE SEQUENCE</scope>
    <source>
        <strain evidence="2">ATCC 38472_TT</strain>
    </source>
</reference>
<feature type="region of interest" description="Disordered" evidence="1">
    <location>
        <begin position="138"/>
        <end position="301"/>
    </location>
</feature>
<dbReference type="OrthoDB" id="4869960at2759"/>
<protein>
    <submittedName>
        <fullName evidence="2">Uncharacterized protein</fullName>
    </submittedName>
</protein>
<gene>
    <name evidence="2" type="ORF">Poli38472_012113</name>
</gene>
<evidence type="ECO:0000313" key="3">
    <source>
        <dbReference type="Proteomes" id="UP000794436"/>
    </source>
</evidence>
<proteinExistence type="predicted"/>
<feature type="compositionally biased region" description="Polar residues" evidence="1">
    <location>
        <begin position="165"/>
        <end position="191"/>
    </location>
</feature>
<dbReference type="Proteomes" id="UP000794436">
    <property type="component" value="Unassembled WGS sequence"/>
</dbReference>
<evidence type="ECO:0000256" key="1">
    <source>
        <dbReference type="SAM" id="MobiDB-lite"/>
    </source>
</evidence>
<organism evidence="2 3">
    <name type="scientific">Pythium oligandrum</name>
    <name type="common">Mycoparasitic fungus</name>
    <dbReference type="NCBI Taxonomy" id="41045"/>
    <lineage>
        <taxon>Eukaryota</taxon>
        <taxon>Sar</taxon>
        <taxon>Stramenopiles</taxon>
        <taxon>Oomycota</taxon>
        <taxon>Peronosporomycetes</taxon>
        <taxon>Pythiales</taxon>
        <taxon>Pythiaceae</taxon>
        <taxon>Pythium</taxon>
    </lineage>
</organism>
<keyword evidence="3" id="KW-1185">Reference proteome</keyword>
<evidence type="ECO:0000313" key="2">
    <source>
        <dbReference type="EMBL" id="TMW66997.1"/>
    </source>
</evidence>
<feature type="compositionally biased region" description="Acidic residues" evidence="1">
    <location>
        <begin position="221"/>
        <end position="232"/>
    </location>
</feature>